<dbReference type="AlphaFoldDB" id="A0A1M6JNK0"/>
<dbReference type="SUPFAM" id="SSF55729">
    <property type="entry name" value="Acyl-CoA N-acyltransferases (Nat)"/>
    <property type="match status" value="1"/>
</dbReference>
<keyword evidence="3" id="KW-1185">Reference proteome</keyword>
<dbReference type="PANTHER" id="PTHR31143:SF2">
    <property type="entry name" value="FR47-LIKE DOMAIN-CONTAINING PROTEIN-RELATED"/>
    <property type="match status" value="1"/>
</dbReference>
<evidence type="ECO:0000313" key="2">
    <source>
        <dbReference type="EMBL" id="SHJ48133.1"/>
    </source>
</evidence>
<keyword evidence="2" id="KW-0808">Transferase</keyword>
<sequence length="228" mass="26753">MEDIIQWTSTESWISKDDFLKNGFGFCIVNGNDIVSWCISDYVMGNKCEIGIETDEGYRKNGFATIVVSVCIKYCMENNIDHIWWHCFESNIGSQKTAEKVGFKLCKEYKPLFGWYNSFDNFLVHAYDYYTNKHYAEASKLYEKAFRLLESNNKESKISNICNENNKYWFYFNAARANAYINNIDLAYDKLKKSIERGLSDKNMIINDDAFKKLINLNDFCELMHINI</sequence>
<dbReference type="InterPro" id="IPR000182">
    <property type="entry name" value="GNAT_dom"/>
</dbReference>
<dbReference type="EMBL" id="FRAD01000003">
    <property type="protein sequence ID" value="SHJ48133.1"/>
    <property type="molecule type" value="Genomic_DNA"/>
</dbReference>
<dbReference type="InterPro" id="IPR011990">
    <property type="entry name" value="TPR-like_helical_dom_sf"/>
</dbReference>
<dbReference type="SUPFAM" id="SSF48452">
    <property type="entry name" value="TPR-like"/>
    <property type="match status" value="1"/>
</dbReference>
<reference evidence="2 3" key="1">
    <citation type="submission" date="2016-11" db="EMBL/GenBank/DDBJ databases">
        <authorList>
            <person name="Jaros S."/>
            <person name="Januszkiewicz K."/>
            <person name="Wedrychowicz H."/>
        </authorList>
    </citation>
    <scope>NUCLEOTIDE SEQUENCE [LARGE SCALE GENOMIC DNA]</scope>
    <source>
        <strain evidence="2 3">DSM 3090</strain>
    </source>
</reference>
<dbReference type="InterPro" id="IPR016181">
    <property type="entry name" value="Acyl_CoA_acyltransferase"/>
</dbReference>
<dbReference type="Pfam" id="PF12746">
    <property type="entry name" value="GNAT_acetyltran"/>
    <property type="match status" value="1"/>
</dbReference>
<dbReference type="InterPro" id="IPR027365">
    <property type="entry name" value="GNAT_acetyltra_YdfB-like"/>
</dbReference>
<gene>
    <name evidence="2" type="ORF">SAMN02745248_00253</name>
</gene>
<name>A0A1M6JNK0_9CLOT</name>
<dbReference type="STRING" id="1121331.SAMN02745248_00253"/>
<dbReference type="PROSITE" id="PS51186">
    <property type="entry name" value="GNAT"/>
    <property type="match status" value="1"/>
</dbReference>
<feature type="domain" description="N-acetyltransferase" evidence="1">
    <location>
        <begin position="1"/>
        <end position="130"/>
    </location>
</feature>
<accession>A0A1M6JNK0</accession>
<protein>
    <submittedName>
        <fullName evidence="2">GNAT acetyltransferase</fullName>
    </submittedName>
</protein>
<dbReference type="PANTHER" id="PTHR31143">
    <property type="match status" value="1"/>
</dbReference>
<dbReference type="Gene3D" id="3.40.630.30">
    <property type="match status" value="1"/>
</dbReference>
<dbReference type="Proteomes" id="UP000183952">
    <property type="component" value="Unassembled WGS sequence"/>
</dbReference>
<evidence type="ECO:0000313" key="3">
    <source>
        <dbReference type="Proteomes" id="UP000183952"/>
    </source>
</evidence>
<proteinExistence type="predicted"/>
<dbReference type="NCBIfam" id="NF047558">
    <property type="entry name" value="TPR_END_plus"/>
    <property type="match status" value="1"/>
</dbReference>
<evidence type="ECO:0000259" key="1">
    <source>
        <dbReference type="PROSITE" id="PS51186"/>
    </source>
</evidence>
<dbReference type="GO" id="GO:0016747">
    <property type="term" value="F:acyltransferase activity, transferring groups other than amino-acyl groups"/>
    <property type="evidence" value="ECO:0007669"/>
    <property type="project" value="InterPro"/>
</dbReference>
<organism evidence="2 3">
    <name type="scientific">Hathewaya proteolytica DSM 3090</name>
    <dbReference type="NCBI Taxonomy" id="1121331"/>
    <lineage>
        <taxon>Bacteria</taxon>
        <taxon>Bacillati</taxon>
        <taxon>Bacillota</taxon>
        <taxon>Clostridia</taxon>
        <taxon>Eubacteriales</taxon>
        <taxon>Clostridiaceae</taxon>
        <taxon>Hathewaya</taxon>
    </lineage>
</organism>